<dbReference type="Proteomes" id="UP001321763">
    <property type="component" value="Chromosome"/>
</dbReference>
<reference evidence="10 11" key="1">
    <citation type="submission" date="2022-09" db="EMBL/GenBank/DDBJ databases">
        <title>complete genome sequences of Clostridium tetani str. KHSU-234311-028 isolated from soil.</title>
        <authorList>
            <person name="Sekizuka T."/>
            <person name="Shitada C."/>
            <person name="Takahashi M."/>
            <person name="Kuroda M."/>
        </authorList>
    </citation>
    <scope>NUCLEOTIDE SEQUENCE [LARGE SCALE GENOMIC DNA]</scope>
    <source>
        <strain evidence="10 11">KHSU-234311-028</strain>
    </source>
</reference>
<dbReference type="GO" id="GO:0005524">
    <property type="term" value="F:ATP binding"/>
    <property type="evidence" value="ECO:0007669"/>
    <property type="project" value="UniProtKB-UniRule"/>
</dbReference>
<dbReference type="HAMAP" id="MF_00336">
    <property type="entry name" value="BioD"/>
    <property type="match status" value="1"/>
</dbReference>
<feature type="binding site" evidence="9">
    <location>
        <position position="135"/>
    </location>
    <ligand>
        <name>Mg(2+)</name>
        <dbReference type="ChEBI" id="CHEBI:18420"/>
    </ligand>
</feature>
<evidence type="ECO:0000256" key="1">
    <source>
        <dbReference type="ARBA" id="ARBA00022490"/>
    </source>
</evidence>
<evidence type="ECO:0000256" key="3">
    <source>
        <dbReference type="ARBA" id="ARBA00022723"/>
    </source>
</evidence>
<feature type="binding site" evidence="9">
    <location>
        <position position="74"/>
    </location>
    <ligand>
        <name>Mg(2+)</name>
        <dbReference type="ChEBI" id="CHEBI:18420"/>
    </ligand>
</feature>
<keyword evidence="3 9" id="KW-0479">Metal-binding</keyword>
<organism evidence="10 11">
    <name type="scientific">Clostridium tetani</name>
    <dbReference type="NCBI Taxonomy" id="1513"/>
    <lineage>
        <taxon>Bacteria</taxon>
        <taxon>Bacillati</taxon>
        <taxon>Bacillota</taxon>
        <taxon>Clostridia</taxon>
        <taxon>Eubacteriales</taxon>
        <taxon>Clostridiaceae</taxon>
        <taxon>Clostridium</taxon>
    </lineage>
</organism>
<dbReference type="PANTHER" id="PTHR43210:SF2">
    <property type="entry name" value="ATP-DEPENDENT DETHIOBIOTIN SYNTHETASE BIOD 2"/>
    <property type="match status" value="1"/>
</dbReference>
<keyword evidence="7 9" id="KW-0460">Magnesium</keyword>
<dbReference type="InterPro" id="IPR004472">
    <property type="entry name" value="DTB_synth_BioD"/>
</dbReference>
<proteinExistence type="inferred from homology"/>
<dbReference type="Pfam" id="PF13500">
    <property type="entry name" value="AAA_26"/>
    <property type="match status" value="1"/>
</dbReference>
<evidence type="ECO:0000256" key="9">
    <source>
        <dbReference type="HAMAP-Rule" id="MF_00336"/>
    </source>
</evidence>
<feature type="binding site" evidence="9">
    <location>
        <begin position="32"/>
        <end position="37"/>
    </location>
    <ligand>
        <name>ATP</name>
        <dbReference type="ChEBI" id="CHEBI:30616"/>
    </ligand>
</feature>
<dbReference type="InterPro" id="IPR027417">
    <property type="entry name" value="P-loop_NTPase"/>
</dbReference>
<accession>A0ABC8EDF2</accession>
<comment type="cofactor">
    <cofactor evidence="9">
        <name>Mg(2+)</name>
        <dbReference type="ChEBI" id="CHEBI:18420"/>
    </cofactor>
</comment>
<comment type="subunit">
    <text evidence="9">Homodimer.</text>
</comment>
<comment type="similarity">
    <text evidence="9">Belongs to the dethiobiotin synthetase family.</text>
</comment>
<evidence type="ECO:0000256" key="7">
    <source>
        <dbReference type="ARBA" id="ARBA00022842"/>
    </source>
</evidence>
<dbReference type="GO" id="GO:0000287">
    <property type="term" value="F:magnesium ion binding"/>
    <property type="evidence" value="ECO:0007669"/>
    <property type="project" value="UniProtKB-UniRule"/>
</dbReference>
<feature type="binding site" evidence="9">
    <location>
        <position position="36"/>
    </location>
    <ligand>
        <name>Mg(2+)</name>
        <dbReference type="ChEBI" id="CHEBI:18420"/>
    </ligand>
</feature>
<feature type="binding site" evidence="9">
    <location>
        <begin position="135"/>
        <end position="138"/>
    </location>
    <ligand>
        <name>ATP</name>
        <dbReference type="ChEBI" id="CHEBI:30616"/>
    </ligand>
</feature>
<evidence type="ECO:0000256" key="2">
    <source>
        <dbReference type="ARBA" id="ARBA00022598"/>
    </source>
</evidence>
<dbReference type="SUPFAM" id="SSF52540">
    <property type="entry name" value="P-loop containing nucleoside triphosphate hydrolases"/>
    <property type="match status" value="1"/>
</dbReference>
<keyword evidence="1 9" id="KW-0963">Cytoplasm</keyword>
<dbReference type="NCBIfam" id="TIGR00347">
    <property type="entry name" value="bioD"/>
    <property type="match status" value="1"/>
</dbReference>
<dbReference type="GO" id="GO:0004141">
    <property type="term" value="F:dethiobiotin synthase activity"/>
    <property type="evidence" value="ECO:0007669"/>
    <property type="project" value="UniProtKB-UniRule"/>
</dbReference>
<dbReference type="PIRSF" id="PIRSF006755">
    <property type="entry name" value="DTB_synth"/>
    <property type="match status" value="1"/>
</dbReference>
<gene>
    <name evidence="9 10" type="primary">bioD</name>
    <name evidence="10" type="ORF">K234311028_18090</name>
</gene>
<dbReference type="EC" id="6.3.3.3" evidence="9"/>
<comment type="function">
    <text evidence="9">Catalyzes a mechanistically unusual reaction, the ATP-dependent insertion of CO2 between the N7 and N8 nitrogen atoms of 7,8-diaminopelargonic acid (DAPA, also called 7,8-diammoniononanoate) to form a ureido ring.</text>
</comment>
<keyword evidence="4 9" id="KW-0547">Nucleotide-binding</keyword>
<sequence>MHFRSILGKKIKYYCKVFKMSKGVFITATGTDVGKTYISALLVKKLKQQGINAGYYKAALSGGVMIDGNIVAGDAEYVLKMSKIDKNPNDYVSYIFKLSASPHLAAQFENTEILMSKIVNDFEGIKNEFDYVTIEGSGGIICPIFIGEKPIMLIDIIKQLNLDIIIVSNSELGTINSTMLTVEYAKQNHINIKAIILNNFDSNNIIHIDNKRVIKELSRLTVYTCGTNVKDCEISLEDILNFYTDV</sequence>
<dbReference type="Gene3D" id="3.40.50.300">
    <property type="entry name" value="P-loop containing nucleotide triphosphate hydrolases"/>
    <property type="match status" value="1"/>
</dbReference>
<feature type="binding site" evidence="9">
    <location>
        <position position="74"/>
    </location>
    <ligand>
        <name>ATP</name>
        <dbReference type="ChEBI" id="CHEBI:30616"/>
    </ligand>
</feature>
<dbReference type="EMBL" id="AP026818">
    <property type="protein sequence ID" value="BDR81563.1"/>
    <property type="molecule type" value="Genomic_DNA"/>
</dbReference>
<feature type="binding site" evidence="9">
    <location>
        <position position="61"/>
    </location>
    <ligand>
        <name>substrate</name>
    </ligand>
</feature>
<protein>
    <recommendedName>
        <fullName evidence="9">ATP-dependent dethiobiotin synthetase BioD</fullName>
        <ecNumber evidence="9">6.3.3.3</ecNumber>
    </recommendedName>
    <alternativeName>
        <fullName evidence="9">DTB synthetase</fullName>
        <shortName evidence="9">DTBS</shortName>
    </alternativeName>
    <alternativeName>
        <fullName evidence="9">Dethiobiotin synthase</fullName>
    </alternativeName>
</protein>
<dbReference type="AlphaFoldDB" id="A0ABC8EDF2"/>
<keyword evidence="2 9" id="KW-0436">Ligase</keyword>
<feature type="binding site" evidence="9">
    <location>
        <begin position="198"/>
        <end position="199"/>
    </location>
    <ligand>
        <name>ATP</name>
        <dbReference type="ChEBI" id="CHEBI:30616"/>
    </ligand>
</feature>
<evidence type="ECO:0000256" key="8">
    <source>
        <dbReference type="ARBA" id="ARBA00047386"/>
    </source>
</evidence>
<evidence type="ECO:0000256" key="4">
    <source>
        <dbReference type="ARBA" id="ARBA00022741"/>
    </source>
</evidence>
<comment type="caution">
    <text evidence="9">Lacks conserved residue(s) required for the propagation of feature annotation.</text>
</comment>
<keyword evidence="5 9" id="KW-0093">Biotin biosynthesis</keyword>
<feature type="active site" evidence="9">
    <location>
        <position position="57"/>
    </location>
</feature>
<name>A0ABC8EDF2_CLOTA</name>
<dbReference type="CDD" id="cd03109">
    <property type="entry name" value="DTBS"/>
    <property type="match status" value="1"/>
</dbReference>
<keyword evidence="6 9" id="KW-0067">ATP-binding</keyword>
<evidence type="ECO:0000256" key="5">
    <source>
        <dbReference type="ARBA" id="ARBA00022756"/>
    </source>
</evidence>
<comment type="catalytic activity">
    <reaction evidence="8">
        <text>(7R,8S)-8-amino-7-(carboxyamino)nonanoate + ATP = (4R,5S)-dethiobiotin + ADP + phosphate + H(+)</text>
        <dbReference type="Rhea" id="RHEA:63684"/>
        <dbReference type="ChEBI" id="CHEBI:15378"/>
        <dbReference type="ChEBI" id="CHEBI:30616"/>
        <dbReference type="ChEBI" id="CHEBI:43474"/>
        <dbReference type="ChEBI" id="CHEBI:149470"/>
        <dbReference type="ChEBI" id="CHEBI:149473"/>
        <dbReference type="ChEBI" id="CHEBI:456216"/>
    </reaction>
</comment>
<dbReference type="PANTHER" id="PTHR43210">
    <property type="entry name" value="DETHIOBIOTIN SYNTHETASE"/>
    <property type="match status" value="1"/>
</dbReference>
<evidence type="ECO:0000256" key="6">
    <source>
        <dbReference type="ARBA" id="ARBA00022840"/>
    </source>
</evidence>
<comment type="catalytic activity">
    <reaction evidence="9">
        <text>(7R,8S)-7,8-diammoniononanoate + CO2 + ATP = (4R,5S)-dethiobiotin + ADP + phosphate + 3 H(+)</text>
        <dbReference type="Rhea" id="RHEA:15805"/>
        <dbReference type="ChEBI" id="CHEBI:15378"/>
        <dbReference type="ChEBI" id="CHEBI:16526"/>
        <dbReference type="ChEBI" id="CHEBI:30616"/>
        <dbReference type="ChEBI" id="CHEBI:43474"/>
        <dbReference type="ChEBI" id="CHEBI:149469"/>
        <dbReference type="ChEBI" id="CHEBI:149473"/>
        <dbReference type="ChEBI" id="CHEBI:456216"/>
        <dbReference type="EC" id="6.3.3.3"/>
    </reaction>
</comment>
<evidence type="ECO:0000313" key="10">
    <source>
        <dbReference type="EMBL" id="BDR81563.1"/>
    </source>
</evidence>
<comment type="subcellular location">
    <subcellularLocation>
        <location evidence="9">Cytoplasm</location>
    </subcellularLocation>
</comment>
<evidence type="ECO:0000313" key="11">
    <source>
        <dbReference type="Proteomes" id="UP001321763"/>
    </source>
</evidence>
<dbReference type="GO" id="GO:0005737">
    <property type="term" value="C:cytoplasm"/>
    <property type="evidence" value="ECO:0007669"/>
    <property type="project" value="UniProtKB-SubCell"/>
</dbReference>
<comment type="pathway">
    <text evidence="9">Cofactor biosynthesis; biotin biosynthesis; biotin from 7,8-diaminononanoate: step 1/2.</text>
</comment>
<dbReference type="GO" id="GO:0009102">
    <property type="term" value="P:biotin biosynthetic process"/>
    <property type="evidence" value="ECO:0007669"/>
    <property type="project" value="UniProtKB-UniRule"/>
</dbReference>